<feature type="domain" description="Radical SAM core" evidence="9">
    <location>
        <begin position="21"/>
        <end position="218"/>
    </location>
</feature>
<dbReference type="GO" id="GO:1904047">
    <property type="term" value="F:S-adenosyl-L-methionine binding"/>
    <property type="evidence" value="ECO:0007669"/>
    <property type="project" value="UniProtKB-UniRule"/>
</dbReference>
<dbReference type="Pfam" id="PF04055">
    <property type="entry name" value="Radical_SAM"/>
    <property type="match status" value="1"/>
</dbReference>
<evidence type="ECO:0000256" key="6">
    <source>
        <dbReference type="ARBA" id="ARBA00023014"/>
    </source>
</evidence>
<proteinExistence type="inferred from homology"/>
<comment type="pathway">
    <text evidence="8">Purine metabolism; 7-cyano-7-deazaguanine biosynthesis.</text>
</comment>
<dbReference type="GO" id="GO:0051539">
    <property type="term" value="F:4 iron, 4 sulfur cluster binding"/>
    <property type="evidence" value="ECO:0007669"/>
    <property type="project" value="UniProtKB-UniRule"/>
</dbReference>
<dbReference type="InterPro" id="IPR024924">
    <property type="entry name" value="7-CO-7-deazaguanine_synth-like"/>
</dbReference>
<protein>
    <recommendedName>
        <fullName evidence="8">7-carboxy-7-deazaguanine synthase</fullName>
        <shortName evidence="8">CDG synthase</shortName>
        <ecNumber evidence="8">4.3.99.3</ecNumber>
    </recommendedName>
    <alternativeName>
        <fullName evidence="8">Queuosine biosynthesis protein QueE</fullName>
    </alternativeName>
</protein>
<feature type="binding site" evidence="8">
    <location>
        <position position="43"/>
    </location>
    <ligand>
        <name>Mg(2+)</name>
        <dbReference type="ChEBI" id="CHEBI:18420"/>
    </ligand>
</feature>
<reference evidence="10 11" key="1">
    <citation type="journal article" date="2019" name="Nat. Microbiol.">
        <title>Mediterranean grassland soil C-N compound turnover is dependent on rainfall and depth, and is mediated by genomically divergent microorganisms.</title>
        <authorList>
            <person name="Diamond S."/>
            <person name="Andeer P.F."/>
            <person name="Li Z."/>
            <person name="Crits-Christoph A."/>
            <person name="Burstein D."/>
            <person name="Anantharaman K."/>
            <person name="Lane K.R."/>
            <person name="Thomas B.C."/>
            <person name="Pan C."/>
            <person name="Northen T.R."/>
            <person name="Banfield J.F."/>
        </authorList>
    </citation>
    <scope>NUCLEOTIDE SEQUENCE [LARGE SCALE GENOMIC DNA]</scope>
    <source>
        <strain evidence="10">WS_11</strain>
    </source>
</reference>
<dbReference type="GO" id="GO:0016840">
    <property type="term" value="F:carbon-nitrogen lyase activity"/>
    <property type="evidence" value="ECO:0007669"/>
    <property type="project" value="UniProtKB-UniRule"/>
</dbReference>
<dbReference type="Proteomes" id="UP000319771">
    <property type="component" value="Unassembled WGS sequence"/>
</dbReference>
<dbReference type="UniPathway" id="UPA00391"/>
<comment type="cofactor">
    <cofactor evidence="8">
        <name>Mg(2+)</name>
        <dbReference type="ChEBI" id="CHEBI:18420"/>
    </cofactor>
</comment>
<evidence type="ECO:0000259" key="9">
    <source>
        <dbReference type="PROSITE" id="PS51918"/>
    </source>
</evidence>
<dbReference type="GO" id="GO:0008616">
    <property type="term" value="P:tRNA queuosine(34) biosynthetic process"/>
    <property type="evidence" value="ECO:0007669"/>
    <property type="project" value="UniProtKB-UniRule"/>
</dbReference>
<dbReference type="GO" id="GO:0000287">
    <property type="term" value="F:magnesium ion binding"/>
    <property type="evidence" value="ECO:0007669"/>
    <property type="project" value="UniProtKB-UniRule"/>
</dbReference>
<feature type="binding site" evidence="8">
    <location>
        <begin position="40"/>
        <end position="42"/>
    </location>
    <ligand>
        <name>S-adenosyl-L-methionine</name>
        <dbReference type="ChEBI" id="CHEBI:59789"/>
    </ligand>
</feature>
<evidence type="ECO:0000256" key="4">
    <source>
        <dbReference type="ARBA" id="ARBA00022842"/>
    </source>
</evidence>
<feature type="binding site" evidence="8">
    <location>
        <begin position="15"/>
        <end position="17"/>
    </location>
    <ligand>
        <name>substrate</name>
    </ligand>
</feature>
<keyword evidence="6 8" id="KW-0411">Iron-sulfur</keyword>
<feature type="binding site" evidence="8">
    <location>
        <position position="78"/>
    </location>
    <ligand>
        <name>S-adenosyl-L-methionine</name>
        <dbReference type="ChEBI" id="CHEBI:59789"/>
    </ligand>
</feature>
<dbReference type="PANTHER" id="PTHR42836">
    <property type="entry name" value="7-CARBOXY-7-DEAZAGUANINE SYNTHASE"/>
    <property type="match status" value="1"/>
</dbReference>
<gene>
    <name evidence="8" type="primary">queE</name>
    <name evidence="10" type="ORF">E6K81_08715</name>
</gene>
<keyword evidence="1 8" id="KW-0004">4Fe-4S</keyword>
<feature type="binding site" evidence="8">
    <location>
        <position position="41"/>
    </location>
    <ligand>
        <name>[4Fe-4S] cluster</name>
        <dbReference type="ChEBI" id="CHEBI:49883"/>
        <note>4Fe-4S-S-AdoMet</note>
    </ligand>
</feature>
<evidence type="ECO:0000256" key="8">
    <source>
        <dbReference type="HAMAP-Rule" id="MF_00917"/>
    </source>
</evidence>
<keyword evidence="7 8" id="KW-0456">Lyase</keyword>
<feature type="binding site" evidence="8">
    <location>
        <position position="38"/>
    </location>
    <ligand>
        <name>[4Fe-4S] cluster</name>
        <dbReference type="ChEBI" id="CHEBI:49883"/>
        <note>4Fe-4S-S-AdoMet</note>
    </ligand>
</feature>
<feature type="binding site" evidence="8">
    <location>
        <position position="34"/>
    </location>
    <ligand>
        <name>[4Fe-4S] cluster</name>
        <dbReference type="ChEBI" id="CHEBI:49883"/>
        <note>4Fe-4S-S-AdoMet</note>
    </ligand>
</feature>
<keyword evidence="5 8" id="KW-0408">Iron</keyword>
<sequence>MDDTTFRISEIFRSIQGEGPSAGSPAHFVRLQGCGVGCHWCDTKYSWDAGGGRAMAASEIWNEARALGDAPLLVVTGGEPLEHPGLAALLGLALERCARVEVETSGIAPPPLCHARLFYNVSPKLPAATPAWERSWRASAAWVDEPNATFKIVVGDPPDADDALRLIAAHRLPAARVMLMPEGLTDPAVRSHAQALAGLCLEHGFRMSPRLHIWMWGAKRGV</sequence>
<feature type="binding site" evidence="8">
    <location>
        <position position="76"/>
    </location>
    <ligand>
        <name>substrate</name>
    </ligand>
</feature>
<dbReference type="InterPro" id="IPR007197">
    <property type="entry name" value="rSAM"/>
</dbReference>
<dbReference type="SUPFAM" id="SSF102114">
    <property type="entry name" value="Radical SAM enzymes"/>
    <property type="match status" value="1"/>
</dbReference>
<dbReference type="HAMAP" id="MF_00917">
    <property type="entry name" value="QueE"/>
    <property type="match status" value="1"/>
</dbReference>
<evidence type="ECO:0000313" key="11">
    <source>
        <dbReference type="Proteomes" id="UP000319771"/>
    </source>
</evidence>
<keyword evidence="8" id="KW-0671">Queuosine biosynthesis</keyword>
<comment type="cofactor">
    <cofactor evidence="8">
        <name>S-adenosyl-L-methionine</name>
        <dbReference type="ChEBI" id="CHEBI:59789"/>
    </cofactor>
    <text evidence="8">Binds 1 S-adenosyl-L-methionine per subunit.</text>
</comment>
<evidence type="ECO:0000256" key="7">
    <source>
        <dbReference type="ARBA" id="ARBA00023239"/>
    </source>
</evidence>
<evidence type="ECO:0000256" key="5">
    <source>
        <dbReference type="ARBA" id="ARBA00023004"/>
    </source>
</evidence>
<evidence type="ECO:0000256" key="2">
    <source>
        <dbReference type="ARBA" id="ARBA00022691"/>
    </source>
</evidence>
<keyword evidence="3 8" id="KW-0479">Metal-binding</keyword>
<dbReference type="AlphaFoldDB" id="A0A538U7V7"/>
<dbReference type="PANTHER" id="PTHR42836:SF1">
    <property type="entry name" value="7-CARBOXY-7-DEAZAGUANINE SYNTHASE"/>
    <property type="match status" value="1"/>
</dbReference>
<dbReference type="PIRSF" id="PIRSF000370">
    <property type="entry name" value="QueE"/>
    <property type="match status" value="1"/>
</dbReference>
<feature type="binding site" evidence="8">
    <location>
        <position position="30"/>
    </location>
    <ligand>
        <name>substrate</name>
    </ligand>
</feature>
<dbReference type="EMBL" id="VBPB01000128">
    <property type="protein sequence ID" value="TMQ71982.1"/>
    <property type="molecule type" value="Genomic_DNA"/>
</dbReference>
<dbReference type="PROSITE" id="PS51918">
    <property type="entry name" value="RADICAL_SAM"/>
    <property type="match status" value="1"/>
</dbReference>
<comment type="similarity">
    <text evidence="8">Belongs to the radical SAM superfamily. 7-carboxy-7-deazaguanine synthase family.</text>
</comment>
<comment type="caution">
    <text evidence="8">Lacks conserved residue(s) required for the propagation of feature annotation.</text>
</comment>
<dbReference type="Gene3D" id="3.20.20.70">
    <property type="entry name" value="Aldolase class I"/>
    <property type="match status" value="1"/>
</dbReference>
<evidence type="ECO:0000256" key="3">
    <source>
        <dbReference type="ARBA" id="ARBA00022723"/>
    </source>
</evidence>
<accession>A0A538U7V7</accession>
<comment type="caution">
    <text evidence="10">The sequence shown here is derived from an EMBL/GenBank/DDBJ whole genome shotgun (WGS) entry which is preliminary data.</text>
</comment>
<comment type="subunit">
    <text evidence="8">Homodimer.</text>
</comment>
<dbReference type="InterPro" id="IPR058240">
    <property type="entry name" value="rSAM_sf"/>
</dbReference>
<name>A0A538U7V7_UNCEI</name>
<evidence type="ECO:0000256" key="1">
    <source>
        <dbReference type="ARBA" id="ARBA00022485"/>
    </source>
</evidence>
<organism evidence="10 11">
    <name type="scientific">Eiseniibacteriota bacterium</name>
    <dbReference type="NCBI Taxonomy" id="2212470"/>
    <lineage>
        <taxon>Bacteria</taxon>
        <taxon>Candidatus Eiseniibacteriota</taxon>
    </lineage>
</organism>
<dbReference type="EC" id="4.3.99.3" evidence="8"/>
<comment type="function">
    <text evidence="8">Catalyzes the complex heterocyclic radical-mediated conversion of 6-carboxy-5,6,7,8-tetrahydropterin (CPH4) to 7-carboxy-7-deazaguanine (CDG), a step common to the biosynthetic pathways of all 7-deazapurine-containing compounds.</text>
</comment>
<comment type="cofactor">
    <cofactor evidence="8">
        <name>[4Fe-4S] cluster</name>
        <dbReference type="ChEBI" id="CHEBI:49883"/>
    </cofactor>
    <text evidence="8">Binds 1 [4Fe-4S] cluster. The cluster is coordinated with 3 cysteines and an exchangeable S-adenosyl-L-methionine.</text>
</comment>
<dbReference type="SFLD" id="SFLDS00029">
    <property type="entry name" value="Radical_SAM"/>
    <property type="match status" value="1"/>
</dbReference>
<keyword evidence="4 8" id="KW-0460">Magnesium</keyword>
<keyword evidence="2 8" id="KW-0949">S-adenosyl-L-methionine</keyword>
<evidence type="ECO:0000313" key="10">
    <source>
        <dbReference type="EMBL" id="TMQ71982.1"/>
    </source>
</evidence>
<dbReference type="InterPro" id="IPR013785">
    <property type="entry name" value="Aldolase_TIM"/>
</dbReference>
<feature type="binding site" evidence="8">
    <location>
        <begin position="122"/>
        <end position="124"/>
    </location>
    <ligand>
        <name>S-adenosyl-L-methionine</name>
        <dbReference type="ChEBI" id="CHEBI:59789"/>
    </ligand>
</feature>
<comment type="catalytic activity">
    <reaction evidence="8">
        <text>6-carboxy-5,6,7,8-tetrahydropterin + H(+) = 7-carboxy-7-carbaguanine + NH4(+)</text>
        <dbReference type="Rhea" id="RHEA:27974"/>
        <dbReference type="ChEBI" id="CHEBI:15378"/>
        <dbReference type="ChEBI" id="CHEBI:28938"/>
        <dbReference type="ChEBI" id="CHEBI:61032"/>
        <dbReference type="ChEBI" id="CHEBI:61036"/>
        <dbReference type="EC" id="4.3.99.3"/>
    </reaction>
</comment>